<dbReference type="NCBIfam" id="NF040713">
    <property type="entry name" value="ZapE"/>
    <property type="match status" value="1"/>
</dbReference>
<dbReference type="GO" id="GO:0005524">
    <property type="term" value="F:ATP binding"/>
    <property type="evidence" value="ECO:0007669"/>
    <property type="project" value="UniProtKB-KW"/>
</dbReference>
<keyword evidence="4" id="KW-1185">Reference proteome</keyword>
<dbReference type="AlphaFoldDB" id="A0A0M4QEW3"/>
<keyword evidence="1" id="KW-0547">Nucleotide-binding</keyword>
<dbReference type="GO" id="GO:0016887">
    <property type="term" value="F:ATP hydrolysis activity"/>
    <property type="evidence" value="ECO:0007669"/>
    <property type="project" value="InterPro"/>
</dbReference>
<dbReference type="Proteomes" id="UP000062833">
    <property type="component" value="Chromosome"/>
</dbReference>
<dbReference type="PATRIC" id="fig|656366.3.peg.1162"/>
<dbReference type="EMBL" id="CP012677">
    <property type="protein sequence ID" value="ALE91904.1"/>
    <property type="molecule type" value="Genomic_DNA"/>
</dbReference>
<dbReference type="InterPro" id="IPR027417">
    <property type="entry name" value="P-loop_NTPase"/>
</dbReference>
<evidence type="ECO:0000313" key="4">
    <source>
        <dbReference type="Proteomes" id="UP000062833"/>
    </source>
</evidence>
<evidence type="ECO:0000256" key="1">
    <source>
        <dbReference type="ARBA" id="ARBA00022741"/>
    </source>
</evidence>
<evidence type="ECO:0000256" key="2">
    <source>
        <dbReference type="ARBA" id="ARBA00022840"/>
    </source>
</evidence>
<dbReference type="GO" id="GO:0005737">
    <property type="term" value="C:cytoplasm"/>
    <property type="evidence" value="ECO:0007669"/>
    <property type="project" value="TreeGrafter"/>
</dbReference>
<accession>A0A0M4QEW3</accession>
<organism evidence="3 4">
    <name type="scientific">Arthrobacter alpinus</name>
    <dbReference type="NCBI Taxonomy" id="656366"/>
    <lineage>
        <taxon>Bacteria</taxon>
        <taxon>Bacillati</taxon>
        <taxon>Actinomycetota</taxon>
        <taxon>Actinomycetes</taxon>
        <taxon>Micrococcales</taxon>
        <taxon>Micrococcaceae</taxon>
        <taxon>Arthrobacter</taxon>
    </lineage>
</organism>
<name>A0A0M4QEW3_9MICC</name>
<proteinExistence type="predicted"/>
<dbReference type="OrthoDB" id="9774491at2"/>
<dbReference type="SUPFAM" id="SSF52540">
    <property type="entry name" value="P-loop containing nucleoside triphosphate hydrolases"/>
    <property type="match status" value="1"/>
</dbReference>
<reference evidence="4" key="1">
    <citation type="submission" date="2015-09" db="EMBL/GenBank/DDBJ databases">
        <title>Complete genome of Arthrobacter alpinus strain R3.8.</title>
        <authorList>
            <person name="See-Too W.S."/>
            <person name="Chan K.G."/>
        </authorList>
    </citation>
    <scope>NUCLEOTIDE SEQUENCE [LARGE SCALE GENOMIC DNA]</scope>
    <source>
        <strain evidence="4">R3.8</strain>
    </source>
</reference>
<dbReference type="RefSeq" id="WP_062006341.1">
    <property type="nucleotide sequence ID" value="NZ_CP012677.1"/>
</dbReference>
<dbReference type="KEGG" id="aaq:AOC05_05415"/>
<dbReference type="PANTHER" id="PTHR12169">
    <property type="entry name" value="ATPASE N2B"/>
    <property type="match status" value="1"/>
</dbReference>
<dbReference type="Pfam" id="PF03969">
    <property type="entry name" value="AFG1_ATPase"/>
    <property type="match status" value="2"/>
</dbReference>
<dbReference type="Gene3D" id="3.40.50.300">
    <property type="entry name" value="P-loop containing nucleotide triphosphate hydrolases"/>
    <property type="match status" value="1"/>
</dbReference>
<gene>
    <name evidence="3" type="ORF">AOC05_05415</name>
</gene>
<keyword evidence="2" id="KW-0067">ATP-binding</keyword>
<dbReference type="PANTHER" id="PTHR12169:SF6">
    <property type="entry name" value="AFG1-LIKE ATPASE"/>
    <property type="match status" value="1"/>
</dbReference>
<protein>
    <submittedName>
        <fullName evidence="3">ATPase</fullName>
    </submittedName>
</protein>
<sequence>MVQVEQLSTRRPAVSVEELLKGFVPSPRFGEVSFATYRPDPAQPSQAQAVQMLEEFGATVATKPVTGLRKLFGSKAKTPAARAGIYLDGGFGVGKTHLLSSLWHQVEGPKAIGTFVEYTNLVGALSFRKTVEALSSYKLVCIDEFELDDPGDTVLMSRLMRELADAGVKLAATSNTLPGSLGDGRFAAVDFQREIQVLAEQFEILHIDGEDFRHRGLPTPPAPIANSDLDATMRREFADKTVAVDDFGILVEHLAGVHPSRYRQMLEGVDAVVWRNVHTITEQSVALRFVVLADRLYDKDVPILASGVSLDALFTPEMMSGGYQKKYFRAVSRLTALAREAQADAPETVPASVG</sequence>
<dbReference type="InterPro" id="IPR005654">
    <property type="entry name" value="ATPase_AFG1-like"/>
</dbReference>
<evidence type="ECO:0000313" key="3">
    <source>
        <dbReference type="EMBL" id="ALE91904.1"/>
    </source>
</evidence>